<evidence type="ECO:0000256" key="1">
    <source>
        <dbReference type="SAM" id="MobiDB-lite"/>
    </source>
</evidence>
<evidence type="ECO:0000313" key="2">
    <source>
        <dbReference type="EMBL" id="KAF0927341.1"/>
    </source>
</evidence>
<sequence>MPPLLESAYPCEVTEGVEVQDLLHEDGIHVLHETVPIDSMAGRSHVNNGMSFASRRACTVKTTPLPPRTNTVGNPAAAAAPSIADHRER</sequence>
<name>A0A6G1ERU1_9ORYZ</name>
<accession>A0A6G1ERU1</accession>
<feature type="region of interest" description="Disordered" evidence="1">
    <location>
        <begin position="64"/>
        <end position="89"/>
    </location>
</feature>
<comment type="caution">
    <text evidence="2">The sequence shown here is derived from an EMBL/GenBank/DDBJ whole genome shotgun (WGS) entry which is preliminary data.</text>
</comment>
<organism evidence="2 3">
    <name type="scientific">Oryza meyeriana var. granulata</name>
    <dbReference type="NCBI Taxonomy" id="110450"/>
    <lineage>
        <taxon>Eukaryota</taxon>
        <taxon>Viridiplantae</taxon>
        <taxon>Streptophyta</taxon>
        <taxon>Embryophyta</taxon>
        <taxon>Tracheophyta</taxon>
        <taxon>Spermatophyta</taxon>
        <taxon>Magnoliopsida</taxon>
        <taxon>Liliopsida</taxon>
        <taxon>Poales</taxon>
        <taxon>Poaceae</taxon>
        <taxon>BOP clade</taxon>
        <taxon>Oryzoideae</taxon>
        <taxon>Oryzeae</taxon>
        <taxon>Oryzinae</taxon>
        <taxon>Oryza</taxon>
        <taxon>Oryza meyeriana</taxon>
    </lineage>
</organism>
<reference evidence="2 3" key="1">
    <citation type="submission" date="2019-11" db="EMBL/GenBank/DDBJ databases">
        <title>Whole genome sequence of Oryza granulata.</title>
        <authorList>
            <person name="Li W."/>
        </authorList>
    </citation>
    <scope>NUCLEOTIDE SEQUENCE [LARGE SCALE GENOMIC DNA]</scope>
    <source>
        <strain evidence="3">cv. Menghai</strain>
        <tissue evidence="2">Leaf</tissue>
    </source>
</reference>
<proteinExistence type="predicted"/>
<evidence type="ECO:0000313" key="3">
    <source>
        <dbReference type="Proteomes" id="UP000479710"/>
    </source>
</evidence>
<protein>
    <submittedName>
        <fullName evidence="2">Uncharacterized protein</fullName>
    </submittedName>
</protein>
<dbReference type="Proteomes" id="UP000479710">
    <property type="component" value="Unassembled WGS sequence"/>
</dbReference>
<keyword evidence="3" id="KW-1185">Reference proteome</keyword>
<dbReference type="EMBL" id="SPHZ02000003">
    <property type="protein sequence ID" value="KAF0927341.1"/>
    <property type="molecule type" value="Genomic_DNA"/>
</dbReference>
<gene>
    <name evidence="2" type="ORF">E2562_031954</name>
</gene>
<dbReference type="AlphaFoldDB" id="A0A6G1ERU1"/>